<keyword evidence="2" id="KW-1003">Cell membrane</keyword>
<evidence type="ECO:0000256" key="5">
    <source>
        <dbReference type="ARBA" id="ARBA00023136"/>
    </source>
</evidence>
<accession>A0A2T3QHT9</accession>
<dbReference type="OrthoDB" id="103403at2"/>
<keyword evidence="3" id="KW-0812">Transmembrane</keyword>
<evidence type="ECO:0000256" key="2">
    <source>
        <dbReference type="ARBA" id="ARBA00022475"/>
    </source>
</evidence>
<dbReference type="GO" id="GO:0005886">
    <property type="term" value="C:plasma membrane"/>
    <property type="evidence" value="ECO:0007669"/>
    <property type="project" value="UniProtKB-SubCell"/>
</dbReference>
<dbReference type="PANTHER" id="PTHR30250">
    <property type="entry name" value="PST FAMILY PREDICTED COLANIC ACID TRANSPORTER"/>
    <property type="match status" value="1"/>
</dbReference>
<proteinExistence type="predicted"/>
<keyword evidence="5" id="KW-0472">Membrane</keyword>
<reference evidence="6 7" key="1">
    <citation type="submission" date="2018-06" db="EMBL/GenBank/DDBJ databases">
        <authorList>
            <consortium name="Pathogen Informatics"/>
            <person name="Doyle S."/>
        </authorList>
    </citation>
    <scope>NUCLEOTIDE SEQUENCE [LARGE SCALE GENOMIC DNA]</scope>
    <source>
        <strain evidence="6 7">NCTC11647</strain>
    </source>
</reference>
<evidence type="ECO:0000256" key="4">
    <source>
        <dbReference type="ARBA" id="ARBA00022989"/>
    </source>
</evidence>
<dbReference type="Proteomes" id="UP000251647">
    <property type="component" value="Unassembled WGS sequence"/>
</dbReference>
<evidence type="ECO:0000313" key="7">
    <source>
        <dbReference type="Proteomes" id="UP000251647"/>
    </source>
</evidence>
<keyword evidence="4" id="KW-1133">Transmembrane helix</keyword>
<name>A0A2T3QHT9_PHODM</name>
<dbReference type="InterPro" id="IPR002797">
    <property type="entry name" value="Polysacc_synth"/>
</dbReference>
<dbReference type="AlphaFoldDB" id="A0A2T3QHT9"/>
<evidence type="ECO:0000256" key="1">
    <source>
        <dbReference type="ARBA" id="ARBA00004651"/>
    </source>
</evidence>
<comment type="subcellular location">
    <subcellularLocation>
        <location evidence="1">Cell membrane</location>
        <topology evidence="1">Multi-pass membrane protein</topology>
    </subcellularLocation>
</comment>
<gene>
    <name evidence="6" type="primary">rfbX</name>
    <name evidence="6" type="ORF">NCTC11647_02035</name>
</gene>
<dbReference type="Pfam" id="PF01943">
    <property type="entry name" value="Polysacc_synt"/>
    <property type="match status" value="1"/>
</dbReference>
<sequence length="412" mass="46959">MNMLKNIIMLFFSQGVNYLVPIILVPYLVRVLGPIEYGKFNLALSIILYGCLFIDFGFNLYSSGKIAKASNKEEINKTYTTTIITKLILFIPISIVIMAIPLFFEKFYDLKALLSILIIQLFSSVISTIWLYQGIEKVRIYSYVNIVIKLTSVPLIFLFVKTKFDLDILAIIQASTFFMSALILLFIAHKENIQFVKIKITDIFYQLKHASPIFLGTISVSLYTMSTPIILGIMSTAFEVGQYTATDKIRGAFISMFLILSNVIYPRVNKLRIESETSALQFIKKVLYIQTSIGIIFSLIIYITSSFIVNHYLGLEFKQSILLLKIMSPMVILVPLSVLLSNYLLLSWEYKRYYLTVPIITCICHFIYVIPLSHSYGAIGSGLSILITELISFSLLTFFVYKSGLMKKLYES</sequence>
<dbReference type="EMBL" id="UATL01000001">
    <property type="protein sequence ID" value="SPY28931.1"/>
    <property type="molecule type" value="Genomic_DNA"/>
</dbReference>
<evidence type="ECO:0000256" key="3">
    <source>
        <dbReference type="ARBA" id="ARBA00022692"/>
    </source>
</evidence>
<dbReference type="PANTHER" id="PTHR30250:SF11">
    <property type="entry name" value="O-ANTIGEN TRANSPORTER-RELATED"/>
    <property type="match status" value="1"/>
</dbReference>
<organism evidence="6 7">
    <name type="scientific">Photobacterium damselae</name>
    <dbReference type="NCBI Taxonomy" id="38293"/>
    <lineage>
        <taxon>Bacteria</taxon>
        <taxon>Pseudomonadati</taxon>
        <taxon>Pseudomonadota</taxon>
        <taxon>Gammaproteobacteria</taxon>
        <taxon>Vibrionales</taxon>
        <taxon>Vibrionaceae</taxon>
        <taxon>Photobacterium</taxon>
    </lineage>
</organism>
<dbReference type="RefSeq" id="WP_005298163.1">
    <property type="nucleotide sequence ID" value="NZ_JBPASG010000026.1"/>
</dbReference>
<dbReference type="InterPro" id="IPR050833">
    <property type="entry name" value="Poly_Biosynth_Transport"/>
</dbReference>
<evidence type="ECO:0000313" key="6">
    <source>
        <dbReference type="EMBL" id="SPY28931.1"/>
    </source>
</evidence>
<protein>
    <submittedName>
        <fullName evidence="6">O-antigen transporter</fullName>
    </submittedName>
</protein>